<name>A0A5M9KYU1_9PLEO</name>
<evidence type="ECO:0000313" key="2">
    <source>
        <dbReference type="Proteomes" id="UP000245464"/>
    </source>
</evidence>
<dbReference type="Proteomes" id="UP000245464">
    <property type="component" value="Chromosome 7"/>
</dbReference>
<organism evidence="1 2">
    <name type="scientific">Pyrenophora tritici-repentis</name>
    <dbReference type="NCBI Taxonomy" id="45151"/>
    <lineage>
        <taxon>Eukaryota</taxon>
        <taxon>Fungi</taxon>
        <taxon>Dikarya</taxon>
        <taxon>Ascomycota</taxon>
        <taxon>Pezizomycotina</taxon>
        <taxon>Dothideomycetes</taxon>
        <taxon>Pleosporomycetidae</taxon>
        <taxon>Pleosporales</taxon>
        <taxon>Pleosporineae</taxon>
        <taxon>Pleosporaceae</taxon>
        <taxon>Pyrenophora</taxon>
    </lineage>
</organism>
<sequence length="121" mass="13109">MRATIASTAFLTLLGIDQVFAQWEGYGCCGVPTPGPKGAPAEWCENQPLRENGHRGYMLCCIEAEKSFPGGNGPGIPMTCQSPGFMNPQYIRTYPVSGDTCMSGDYEGFKACALSYEEYSK</sequence>
<protein>
    <submittedName>
        <fullName evidence="1">Uncharacterized protein</fullName>
    </submittedName>
</protein>
<reference evidence="1 2" key="1">
    <citation type="journal article" date="2018" name="BMC Genomics">
        <title>Comparative genomics of the wheat fungal pathogen Pyrenophora tritici-repentis reveals chromosomal variations and genome plasticity.</title>
        <authorList>
            <person name="Moolhuijzen P."/>
            <person name="See P.T."/>
            <person name="Hane J.K."/>
            <person name="Shi G."/>
            <person name="Liu Z."/>
            <person name="Oliver R.P."/>
            <person name="Moffat C.S."/>
        </authorList>
    </citation>
    <scope>NUCLEOTIDE SEQUENCE [LARGE SCALE GENOMIC DNA]</scope>
    <source>
        <strain evidence="1">M4</strain>
    </source>
</reference>
<dbReference type="GeneID" id="6349147"/>
<accession>A0A5M9KYU1</accession>
<dbReference type="AlphaFoldDB" id="A0A5M9KYU1"/>
<dbReference type="EMBL" id="NQIK02000007">
    <property type="protein sequence ID" value="KAF7568489.1"/>
    <property type="molecule type" value="Genomic_DNA"/>
</dbReference>
<comment type="caution">
    <text evidence="1">The sequence shown here is derived from an EMBL/GenBank/DDBJ whole genome shotgun (WGS) entry which is preliminary data.</text>
</comment>
<dbReference type="RefSeq" id="XP_001941166.1">
    <property type="nucleotide sequence ID" value="XM_001941131.1"/>
</dbReference>
<evidence type="ECO:0000313" key="1">
    <source>
        <dbReference type="EMBL" id="KAF7568489.1"/>
    </source>
</evidence>
<dbReference type="KEGG" id="ptrr:6349147"/>
<proteinExistence type="predicted"/>
<gene>
    <name evidence="1" type="ORF">PtrM4_131020</name>
</gene>